<comment type="caution">
    <text evidence="3">The sequence shown here is derived from an EMBL/GenBank/DDBJ whole genome shotgun (WGS) entry which is preliminary data.</text>
</comment>
<dbReference type="RefSeq" id="WP_105333658.1">
    <property type="nucleotide sequence ID" value="NZ_PUHZ01000003.1"/>
</dbReference>
<name>A0A2S8GTP8_9BACT</name>
<evidence type="ECO:0000256" key="2">
    <source>
        <dbReference type="SAM" id="Phobius"/>
    </source>
</evidence>
<reference evidence="3 4" key="1">
    <citation type="submission" date="2018-02" db="EMBL/GenBank/DDBJ databases">
        <title>Comparative genomes isolates from brazilian mangrove.</title>
        <authorList>
            <person name="Araujo J.E."/>
            <person name="Taketani R.G."/>
            <person name="Silva M.C.P."/>
            <person name="Loureco M.V."/>
            <person name="Andreote F.D."/>
        </authorList>
    </citation>
    <scope>NUCLEOTIDE SEQUENCE [LARGE SCALE GENOMIC DNA]</scope>
    <source>
        <strain evidence="3 4">Nap-Phe MGV</strain>
    </source>
</reference>
<feature type="region of interest" description="Disordered" evidence="1">
    <location>
        <begin position="68"/>
        <end position="91"/>
    </location>
</feature>
<sequence length="206" mass="22335">MIRSADPTDFQPDDARFFEAVRYLLDEMTPVEVDRFEEALAIDQSLRELLAEAVLVTHATYAAHLPENELPRVESAERPAEASPPGAAPRREDALPRTLLALAAALLVAAAGGLWMWGMGPATSDVANDASNEQIHLASAWVERLEDQSQGNTTLWNDDLLTASPTDDSSESEEDALLVSPSTNPPAWMLKALAAQQEDELSAPTM</sequence>
<dbReference type="EMBL" id="PUHZ01000003">
    <property type="protein sequence ID" value="PQO47786.1"/>
    <property type="molecule type" value="Genomic_DNA"/>
</dbReference>
<keyword evidence="2" id="KW-0812">Transmembrane</keyword>
<proteinExistence type="predicted"/>
<organism evidence="3 4">
    <name type="scientific">Blastopirellula marina</name>
    <dbReference type="NCBI Taxonomy" id="124"/>
    <lineage>
        <taxon>Bacteria</taxon>
        <taxon>Pseudomonadati</taxon>
        <taxon>Planctomycetota</taxon>
        <taxon>Planctomycetia</taxon>
        <taxon>Pirellulales</taxon>
        <taxon>Pirellulaceae</taxon>
        <taxon>Blastopirellula</taxon>
    </lineage>
</organism>
<feature type="transmembrane region" description="Helical" evidence="2">
    <location>
        <begin position="99"/>
        <end position="118"/>
    </location>
</feature>
<dbReference type="AlphaFoldDB" id="A0A2S8GTP8"/>
<keyword evidence="2" id="KW-1133">Transmembrane helix</keyword>
<feature type="compositionally biased region" description="Basic and acidic residues" evidence="1">
    <location>
        <begin position="68"/>
        <end position="80"/>
    </location>
</feature>
<accession>A0A2S8GTP8</accession>
<dbReference type="Proteomes" id="UP000237819">
    <property type="component" value="Unassembled WGS sequence"/>
</dbReference>
<gene>
    <name evidence="3" type="ORF">C5Y93_01720</name>
</gene>
<evidence type="ECO:0000313" key="4">
    <source>
        <dbReference type="Proteomes" id="UP000237819"/>
    </source>
</evidence>
<dbReference type="OrthoDB" id="285203at2"/>
<evidence type="ECO:0000313" key="3">
    <source>
        <dbReference type="EMBL" id="PQO47786.1"/>
    </source>
</evidence>
<evidence type="ECO:0000256" key="1">
    <source>
        <dbReference type="SAM" id="MobiDB-lite"/>
    </source>
</evidence>
<protein>
    <submittedName>
        <fullName evidence="3">Uncharacterized protein</fullName>
    </submittedName>
</protein>
<keyword evidence="2" id="KW-0472">Membrane</keyword>